<dbReference type="PANTHER" id="PTHR45763">
    <property type="entry name" value="HYDROLASE, ALPHA/BETA FOLD FAMILY PROTEIN, EXPRESSED-RELATED"/>
    <property type="match status" value="1"/>
</dbReference>
<proteinExistence type="predicted"/>
<accession>A0A6J6HFJ0</accession>
<dbReference type="Gene3D" id="3.40.50.1820">
    <property type="entry name" value="alpha/beta hydrolase"/>
    <property type="match status" value="1"/>
</dbReference>
<organism evidence="2">
    <name type="scientific">freshwater metagenome</name>
    <dbReference type="NCBI Taxonomy" id="449393"/>
    <lineage>
        <taxon>unclassified sequences</taxon>
        <taxon>metagenomes</taxon>
        <taxon>ecological metagenomes</taxon>
    </lineage>
</organism>
<dbReference type="InterPro" id="IPR029058">
    <property type="entry name" value="AB_hydrolase_fold"/>
</dbReference>
<reference evidence="2" key="1">
    <citation type="submission" date="2020-05" db="EMBL/GenBank/DDBJ databases">
        <authorList>
            <person name="Chiriac C."/>
            <person name="Salcher M."/>
            <person name="Ghai R."/>
            <person name="Kavagutti S V."/>
        </authorList>
    </citation>
    <scope>NUCLEOTIDE SEQUENCE</scope>
</reference>
<sequence>MERIELTLADGRKLEITTAGTPGSKAVVFHHGTPGATSTWDEWLKVVEAQGGFAIAYSRPGYGTSSRHLGRTVVDNASDIAEVLQHFGVQKIVSIGWSGGGPHCLADTTLEHSVAVISIAGVGEFGASDLNFLDGMGEENHVEFGAATKGSAAIENWMIENSPPIAVVTSEQIVEAFGGLIGEADKTALNEGAAEGTAKSYRQALVEGYYGWMDDDLAFVEPWGFDISQINVPVELWQGNDDFMVPHAHGYWLESKIPTAKLNFVPGEGHISLGENKRGEIISNALNYLA</sequence>
<dbReference type="Pfam" id="PF00561">
    <property type="entry name" value="Abhydrolase_1"/>
    <property type="match status" value="1"/>
</dbReference>
<gene>
    <name evidence="2" type="ORF">UFOPK1843_00921</name>
</gene>
<feature type="domain" description="AB hydrolase-1" evidence="1">
    <location>
        <begin position="26"/>
        <end position="106"/>
    </location>
</feature>
<evidence type="ECO:0000259" key="1">
    <source>
        <dbReference type="Pfam" id="PF00561"/>
    </source>
</evidence>
<dbReference type="PANTHER" id="PTHR45763:SF46">
    <property type="entry name" value="AB HYDROLASE-1 DOMAIN-CONTAINING PROTEIN"/>
    <property type="match status" value="1"/>
</dbReference>
<dbReference type="AlphaFoldDB" id="A0A6J6HFJ0"/>
<evidence type="ECO:0000313" key="2">
    <source>
        <dbReference type="EMBL" id="CAB4612481.1"/>
    </source>
</evidence>
<dbReference type="EMBL" id="CAEZUR010000075">
    <property type="protein sequence ID" value="CAB4612481.1"/>
    <property type="molecule type" value="Genomic_DNA"/>
</dbReference>
<dbReference type="SUPFAM" id="SSF53474">
    <property type="entry name" value="alpha/beta-Hydrolases"/>
    <property type="match status" value="1"/>
</dbReference>
<name>A0A6J6HFJ0_9ZZZZ</name>
<dbReference type="InterPro" id="IPR000073">
    <property type="entry name" value="AB_hydrolase_1"/>
</dbReference>
<protein>
    <submittedName>
        <fullName evidence="2">Unannotated protein</fullName>
    </submittedName>
</protein>